<dbReference type="AlphaFoldDB" id="A0A7S1E1M0"/>
<sequence length="121" mass="13438">MKRLYTEVMYIRGSSSYKTEINEDEEVEVFVWTRSVPGAKFSIVDQDKSNGPPKVYAPTVEIVHKELSKDQSEKPTSASLTPTGRIVGPANIKVKADSNGSRFSTSSEKFLVQVCVYNKSS</sequence>
<evidence type="ECO:0000313" key="1">
    <source>
        <dbReference type="EMBL" id="CAD8962481.1"/>
    </source>
</evidence>
<proteinExistence type="predicted"/>
<gene>
    <name evidence="1" type="ORF">TNIT0693_LOCUS1342</name>
</gene>
<reference evidence="1" key="1">
    <citation type="submission" date="2021-01" db="EMBL/GenBank/DDBJ databases">
        <authorList>
            <person name="Corre E."/>
            <person name="Pelletier E."/>
            <person name="Niang G."/>
            <person name="Scheremetjew M."/>
            <person name="Finn R."/>
            <person name="Kale V."/>
            <person name="Holt S."/>
            <person name="Cochrane G."/>
            <person name="Meng A."/>
            <person name="Brown T."/>
            <person name="Cohen L."/>
        </authorList>
    </citation>
    <scope>NUCLEOTIDE SEQUENCE</scope>
</reference>
<accession>A0A7S1E1M0</accession>
<name>A0A7S1E1M0_9STRA</name>
<dbReference type="EMBL" id="HBFY01003354">
    <property type="protein sequence ID" value="CAD8962481.1"/>
    <property type="molecule type" value="Transcribed_RNA"/>
</dbReference>
<protein>
    <submittedName>
        <fullName evidence="1">Uncharacterized protein</fullName>
    </submittedName>
</protein>
<organism evidence="1">
    <name type="scientific">Thalassionema nitzschioides</name>
    <dbReference type="NCBI Taxonomy" id="33649"/>
    <lineage>
        <taxon>Eukaryota</taxon>
        <taxon>Sar</taxon>
        <taxon>Stramenopiles</taxon>
        <taxon>Ochrophyta</taxon>
        <taxon>Bacillariophyta</taxon>
        <taxon>Fragilariophyceae</taxon>
        <taxon>Fragilariophycidae</taxon>
        <taxon>Thalassionemales</taxon>
        <taxon>Thalassionemataceae</taxon>
        <taxon>Thalassionema</taxon>
    </lineage>
</organism>